<gene>
    <name evidence="1" type="ORF">GTHE00462_LOCUS8275</name>
</gene>
<protein>
    <recommendedName>
        <fullName evidence="2">Core-binding (CB) domain-containing protein</fullName>
    </recommendedName>
</protein>
<dbReference type="EMBL" id="HBKN01010467">
    <property type="protein sequence ID" value="CAE2277508.1"/>
    <property type="molecule type" value="Transcribed_RNA"/>
</dbReference>
<organism evidence="1">
    <name type="scientific">Guillardia theta</name>
    <name type="common">Cryptophyte</name>
    <name type="synonym">Cryptomonas phi</name>
    <dbReference type="NCBI Taxonomy" id="55529"/>
    <lineage>
        <taxon>Eukaryota</taxon>
        <taxon>Cryptophyceae</taxon>
        <taxon>Pyrenomonadales</taxon>
        <taxon>Geminigeraceae</taxon>
        <taxon>Guillardia</taxon>
    </lineage>
</organism>
<dbReference type="AlphaFoldDB" id="A0A7S4NBV9"/>
<sequence>MYRQHMTRFLEWLFANQRTYGLITPAFLQDLEAAEGRKTPNGLPTAHYLEHILSQKDIIPIDFVRFKAEHFMHWISFLLREKPDLAFSTCSSYRSSLMYIVHLYDVPVKEFHEIEQVLTNHFVGLKKKCNRQAAKDRSVKVTVGKDPLPFTIYQVLAKEMLCKMDREFIWGRTFMIISWNLMSRSSNTAGLLYNHMDFANDAFQFYIIHQKNDQAGDKARDPKHVYANTTNPSICPILSLGIYWLMFPVDHSTSGGRLFPGTSQYERFRKLFSQRLLNDRDVLTALENNGLHVGDLGE</sequence>
<accession>A0A7S4NBV9</accession>
<reference evidence="1" key="1">
    <citation type="submission" date="2021-01" db="EMBL/GenBank/DDBJ databases">
        <authorList>
            <person name="Corre E."/>
            <person name="Pelletier E."/>
            <person name="Niang G."/>
            <person name="Scheremetjew M."/>
            <person name="Finn R."/>
            <person name="Kale V."/>
            <person name="Holt S."/>
            <person name="Cochrane G."/>
            <person name="Meng A."/>
            <person name="Brown T."/>
            <person name="Cohen L."/>
        </authorList>
    </citation>
    <scope>NUCLEOTIDE SEQUENCE</scope>
    <source>
        <strain evidence="1">CCMP 2712</strain>
    </source>
</reference>
<evidence type="ECO:0008006" key="2">
    <source>
        <dbReference type="Google" id="ProtNLM"/>
    </source>
</evidence>
<evidence type="ECO:0000313" key="1">
    <source>
        <dbReference type="EMBL" id="CAE2277508.1"/>
    </source>
</evidence>
<name>A0A7S4NBV9_GUITH</name>
<proteinExistence type="predicted"/>